<organism evidence="2 3">
    <name type="scientific">Pseudonocardia petroleophila</name>
    <dbReference type="NCBI Taxonomy" id="37331"/>
    <lineage>
        <taxon>Bacteria</taxon>
        <taxon>Bacillati</taxon>
        <taxon>Actinomycetota</taxon>
        <taxon>Actinomycetes</taxon>
        <taxon>Pseudonocardiales</taxon>
        <taxon>Pseudonocardiaceae</taxon>
        <taxon>Pseudonocardia</taxon>
    </lineage>
</organism>
<feature type="region of interest" description="Disordered" evidence="1">
    <location>
        <begin position="185"/>
        <end position="215"/>
    </location>
</feature>
<dbReference type="EMBL" id="CP060131">
    <property type="protein sequence ID" value="QNG50188.1"/>
    <property type="molecule type" value="Genomic_DNA"/>
</dbReference>
<protein>
    <submittedName>
        <fullName evidence="2">Uncharacterized protein</fullName>
    </submittedName>
</protein>
<reference evidence="2 3" key="1">
    <citation type="submission" date="2020-08" db="EMBL/GenBank/DDBJ databases">
        <authorList>
            <person name="Mo P."/>
        </authorList>
    </citation>
    <scope>NUCLEOTIDE SEQUENCE [LARGE SCALE GENOMIC DNA]</scope>
    <source>
        <strain evidence="2 3">CGMCC 4.1532</strain>
    </source>
</reference>
<evidence type="ECO:0000313" key="3">
    <source>
        <dbReference type="Proteomes" id="UP000515728"/>
    </source>
</evidence>
<accession>A0A7G7MBM7</accession>
<dbReference type="KEGG" id="ppel:H6H00_18210"/>
<sequence>MTRGSDQAVLAIVRLVGAQDTAVTVQHPGTDEAAVAVRIGRTLLYLHQETTAEHFLNVWLESHEAAKALPVNADRRSIRGLRGMPEPGVVVNAIGRPASSVTIVGEGEQTNRSYLRVQLGRVAFEVRDHGAFHSCTNAFRDAYNLARHVFVPPGSERVLRGAVDIASDAFFPALVKRDLRATPSRLRPNASGAAAQPPAPASVSRLRPPTSGMAP</sequence>
<dbReference type="RefSeq" id="WP_185716950.1">
    <property type="nucleotide sequence ID" value="NZ_BAAAWI010000001.1"/>
</dbReference>
<dbReference type="Proteomes" id="UP000515728">
    <property type="component" value="Chromosome"/>
</dbReference>
<dbReference type="AlphaFoldDB" id="A0A7G7MBM7"/>
<name>A0A7G7MBM7_9PSEU</name>
<evidence type="ECO:0000313" key="2">
    <source>
        <dbReference type="EMBL" id="QNG50188.1"/>
    </source>
</evidence>
<evidence type="ECO:0000256" key="1">
    <source>
        <dbReference type="SAM" id="MobiDB-lite"/>
    </source>
</evidence>
<gene>
    <name evidence="2" type="ORF">H6H00_18210</name>
</gene>
<proteinExistence type="predicted"/>
<keyword evidence="3" id="KW-1185">Reference proteome</keyword>